<feature type="transmembrane region" description="Helical" evidence="1">
    <location>
        <begin position="56"/>
        <end position="73"/>
    </location>
</feature>
<proteinExistence type="predicted"/>
<dbReference type="EMBL" id="LR743507">
    <property type="protein sequence ID" value="CAA2102865.1"/>
    <property type="molecule type" value="Genomic_DNA"/>
</dbReference>
<evidence type="ECO:0000313" key="2">
    <source>
        <dbReference type="EMBL" id="CAA2102865.1"/>
    </source>
</evidence>
<keyword evidence="1" id="KW-0812">Transmembrane</keyword>
<gene>
    <name evidence="2" type="ORF">VVAX_01970</name>
</gene>
<name>A0A679IRK9_VARPD</name>
<evidence type="ECO:0000256" key="1">
    <source>
        <dbReference type="SAM" id="Phobius"/>
    </source>
</evidence>
<protein>
    <submittedName>
        <fullName evidence="2">Uncharacterized protein</fullName>
    </submittedName>
</protein>
<accession>A0A679IRK9</accession>
<reference evidence="2" key="1">
    <citation type="submission" date="2019-12" db="EMBL/GenBank/DDBJ databases">
        <authorList>
            <person name="Cremers G."/>
        </authorList>
    </citation>
    <scope>NUCLEOTIDE SEQUENCE</scope>
    <source>
        <strain evidence="2">Vvax</strain>
    </source>
</reference>
<organism evidence="2">
    <name type="scientific">Variovorax paradoxus</name>
    <dbReference type="NCBI Taxonomy" id="34073"/>
    <lineage>
        <taxon>Bacteria</taxon>
        <taxon>Pseudomonadati</taxon>
        <taxon>Pseudomonadota</taxon>
        <taxon>Betaproteobacteria</taxon>
        <taxon>Burkholderiales</taxon>
        <taxon>Comamonadaceae</taxon>
        <taxon>Variovorax</taxon>
    </lineage>
</organism>
<keyword evidence="1" id="KW-0472">Membrane</keyword>
<keyword evidence="1" id="KW-1133">Transmembrane helix</keyword>
<sequence>MAYLLPLLFLLLLGALVFFGGYLLRAILPRHHALQSRLTDDAIANDVGFAMKNVKGILGVLLVIYFLAVGLLYG</sequence>
<dbReference type="AlphaFoldDB" id="A0A679IRK9"/>
<dbReference type="RefSeq" id="WP_339089663.1">
    <property type="nucleotide sequence ID" value="NZ_LR743507.1"/>
</dbReference>